<protein>
    <submittedName>
        <fullName evidence="2">DUF624 domain-containing protein</fullName>
    </submittedName>
</protein>
<accession>A0ABY4EK29</accession>
<organism evidence="2 3">
    <name type="scientific">Halobacillus salinarum</name>
    <dbReference type="NCBI Taxonomy" id="2932257"/>
    <lineage>
        <taxon>Bacteria</taxon>
        <taxon>Bacillati</taxon>
        <taxon>Bacillota</taxon>
        <taxon>Bacilli</taxon>
        <taxon>Bacillales</taxon>
        <taxon>Bacillaceae</taxon>
        <taxon>Halobacillus</taxon>
    </lineage>
</organism>
<feature type="transmembrane region" description="Helical" evidence="1">
    <location>
        <begin position="168"/>
        <end position="191"/>
    </location>
</feature>
<evidence type="ECO:0000256" key="1">
    <source>
        <dbReference type="SAM" id="Phobius"/>
    </source>
</evidence>
<dbReference type="InterPro" id="IPR006938">
    <property type="entry name" value="DUF624"/>
</dbReference>
<evidence type="ECO:0000313" key="3">
    <source>
        <dbReference type="Proteomes" id="UP000831787"/>
    </source>
</evidence>
<evidence type="ECO:0000313" key="2">
    <source>
        <dbReference type="EMBL" id="UOQ44826.1"/>
    </source>
</evidence>
<dbReference type="EMBL" id="CP095073">
    <property type="protein sequence ID" value="UOQ44826.1"/>
    <property type="molecule type" value="Genomic_DNA"/>
</dbReference>
<name>A0ABY4EK29_9BACI</name>
<reference evidence="2 3" key="1">
    <citation type="submission" date="2022-04" db="EMBL/GenBank/DDBJ databases">
        <title>Halobacillus sp. isolated from saltern.</title>
        <authorList>
            <person name="Won M."/>
            <person name="Lee C.-M."/>
            <person name="Woen H.-Y."/>
            <person name="Kwon S.-W."/>
        </authorList>
    </citation>
    <scope>NUCLEOTIDE SEQUENCE [LARGE SCALE GENOMIC DNA]</scope>
    <source>
        <strain evidence="2 3">SSBR10-3</strain>
    </source>
</reference>
<feature type="transmembrane region" description="Helical" evidence="1">
    <location>
        <begin position="21"/>
        <end position="43"/>
    </location>
</feature>
<dbReference type="Pfam" id="PF04854">
    <property type="entry name" value="DUF624"/>
    <property type="match status" value="1"/>
</dbReference>
<keyword evidence="1" id="KW-0472">Membrane</keyword>
<proteinExistence type="predicted"/>
<feature type="transmembrane region" description="Helical" evidence="1">
    <location>
        <begin position="131"/>
        <end position="156"/>
    </location>
</feature>
<keyword evidence="1" id="KW-1133">Transmembrane helix</keyword>
<feature type="transmembrane region" description="Helical" evidence="1">
    <location>
        <begin position="100"/>
        <end position="119"/>
    </location>
</feature>
<dbReference type="Proteomes" id="UP000831787">
    <property type="component" value="Chromosome"/>
</dbReference>
<dbReference type="RefSeq" id="WP_244711098.1">
    <property type="nucleotide sequence ID" value="NZ_CP095073.1"/>
</dbReference>
<sequence>MLSYSGIFGFIHFLSSWFMRFAVTNLLWAAVNLPIAFILVSSFANTGTVSEASYLPLFILLPLLFFPSTTALFGMVRDWMMDEEHSSLMRNYFSHLKKNYKMSMGAGWIWTVIWAVWLVDFRYFSELNDLAGFVMRIAGVLLVVMNVHFLSLSVHYHMNIFARLKNSALLTVGRPLLTLGTAAVCVCAVYASFSIWFLFLFFTGSVTACVSFYLFYKTSLKMKAKAEEAHA</sequence>
<gene>
    <name evidence="2" type="ORF">MUN89_02405</name>
</gene>
<keyword evidence="1" id="KW-0812">Transmembrane</keyword>
<keyword evidence="3" id="KW-1185">Reference proteome</keyword>
<feature type="transmembrane region" description="Helical" evidence="1">
    <location>
        <begin position="197"/>
        <end position="216"/>
    </location>
</feature>
<feature type="transmembrane region" description="Helical" evidence="1">
    <location>
        <begin position="55"/>
        <end position="79"/>
    </location>
</feature>